<dbReference type="PANTHER" id="PTHR38733:SF1">
    <property type="entry name" value="TYPE IV METHYL-DIRECTED RESTRICTION ENZYME ECOKMCRBC"/>
    <property type="match status" value="1"/>
</dbReference>
<comment type="caution">
    <text evidence="1">The sequence shown here is derived from an EMBL/GenBank/DDBJ whole genome shotgun (WGS) entry which is preliminary data.</text>
</comment>
<organism evidence="1 2">
    <name type="scientific">Acinetobacter towneri</name>
    <dbReference type="NCBI Taxonomy" id="202956"/>
    <lineage>
        <taxon>Bacteria</taxon>
        <taxon>Pseudomonadati</taxon>
        <taxon>Pseudomonadota</taxon>
        <taxon>Gammaproteobacteria</taxon>
        <taxon>Moraxellales</taxon>
        <taxon>Moraxellaceae</taxon>
        <taxon>Acinetobacter</taxon>
    </lineage>
</organism>
<gene>
    <name evidence="1" type="ORF">BJN41_09925</name>
</gene>
<reference evidence="1 2" key="1">
    <citation type="submission" date="2016-10" db="EMBL/GenBank/DDBJ databases">
        <title>Genome of airborne Acinetobacter sp. 5-2Ac02 in the hospital environment: Species near to Acinetobacter towneri.</title>
        <authorList>
            <person name="Barbosa B."/>
            <person name="Fernandez-Garcia L."/>
            <person name="Gato E."/>
            <person name="Leao R."/>
            <person name="Albano R."/>
            <person name="Fernandez B."/>
            <person name="Fernandez-Cuenca F."/>
            <person name="Marques E."/>
            <person name="Tomas M."/>
        </authorList>
    </citation>
    <scope>NUCLEOTIDE SEQUENCE [LARGE SCALE GENOMIC DNA]</scope>
    <source>
        <strain evidence="1 2">5-2Ac02</strain>
    </source>
</reference>
<protein>
    <submittedName>
        <fullName evidence="1">Restriction endonuclease</fullName>
    </submittedName>
</protein>
<keyword evidence="1" id="KW-0540">Nuclease</keyword>
<accession>A0A1E8E2P3</accession>
<keyword evidence="1" id="KW-0255">Endonuclease</keyword>
<dbReference type="REBASE" id="173383">
    <property type="entry name" value="Ato52McrBCP"/>
</dbReference>
<dbReference type="InterPro" id="IPR019292">
    <property type="entry name" value="McrC"/>
</dbReference>
<dbReference type="GO" id="GO:0004519">
    <property type="term" value="F:endonuclease activity"/>
    <property type="evidence" value="ECO:0007669"/>
    <property type="project" value="UniProtKB-KW"/>
</dbReference>
<evidence type="ECO:0000313" key="2">
    <source>
        <dbReference type="Proteomes" id="UP000186931"/>
    </source>
</evidence>
<sequence>MITVTEYAELQSYQKTVVTDKAANTVIASRRAYISQETLDWIVDKYQAPHTDETEQIPILDDVRRNSFKLGAYVGYIQSPFNDEQIQILPKIELGDSQIEKSKLILRNILSEVYDIRPKQISEADLEQTDLPLHEWIIRRFLEELEQLIHHGLKRDYELVQDVQPYLKGRLLVQQQINHGVGKDHLFEIEYDEFLFNGIENRLIKTALIYALEMTRNDHSIAIGHDFTELMHEIPTCHDPVESLGQWREGKLFSQYEDIKPWCELLLLNINPSFQNGERRGMSLLFSMPQLFEKYVAKKLQTQLKPCHRLQIQPSRQTLVSHTPKNRTLQNWFALEPDLAVYQGGDCQVILDTKWKFIHQEKANSTEKYGISQADLYQMHAYGNKYLGQKGQLILIYPKHQKFTVHLPHFNYSDELSLYVLPFDLENGILVGKEYIEAMI</sequence>
<dbReference type="Pfam" id="PF10117">
    <property type="entry name" value="McrBC"/>
    <property type="match status" value="1"/>
</dbReference>
<proteinExistence type="predicted"/>
<dbReference type="EMBL" id="MKQS01000008">
    <property type="protein sequence ID" value="OFE43776.1"/>
    <property type="molecule type" value="Genomic_DNA"/>
</dbReference>
<keyword evidence="1" id="KW-0378">Hydrolase</keyword>
<evidence type="ECO:0000313" key="1">
    <source>
        <dbReference type="EMBL" id="OFE43776.1"/>
    </source>
</evidence>
<dbReference type="AlphaFoldDB" id="A0A1E8E2P3"/>
<dbReference type="Proteomes" id="UP000186931">
    <property type="component" value="Unassembled WGS sequence"/>
</dbReference>
<dbReference type="PANTHER" id="PTHR38733">
    <property type="entry name" value="PROTEIN MCRC"/>
    <property type="match status" value="1"/>
</dbReference>
<dbReference type="RefSeq" id="WP_070153977.1">
    <property type="nucleotide sequence ID" value="NZ_MKQS01000008.1"/>
</dbReference>
<name>A0A1E8E2P3_9GAMM</name>